<evidence type="ECO:0000256" key="7">
    <source>
        <dbReference type="RuleBase" id="RU000320"/>
    </source>
</evidence>
<dbReference type="EMBL" id="DRBW01000198">
    <property type="protein sequence ID" value="HDM90601.1"/>
    <property type="molecule type" value="Genomic_DNA"/>
</dbReference>
<keyword evidence="6 8" id="KW-0472">Membrane</keyword>
<feature type="transmembrane region" description="Helical" evidence="8">
    <location>
        <begin position="6"/>
        <end position="24"/>
    </location>
</feature>
<feature type="transmembrane region" description="Helical" evidence="8">
    <location>
        <begin position="398"/>
        <end position="417"/>
    </location>
</feature>
<evidence type="ECO:0000256" key="1">
    <source>
        <dbReference type="ARBA" id="ARBA00004651"/>
    </source>
</evidence>
<feature type="transmembrane region" description="Helical" evidence="8">
    <location>
        <begin position="107"/>
        <end position="124"/>
    </location>
</feature>
<evidence type="ECO:0000313" key="10">
    <source>
        <dbReference type="EMBL" id="HDM90601.1"/>
    </source>
</evidence>
<keyword evidence="5 8" id="KW-1133">Transmembrane helix</keyword>
<dbReference type="InterPro" id="IPR003918">
    <property type="entry name" value="NADH_UbQ_OxRdtase"/>
</dbReference>
<feature type="transmembrane region" description="Helical" evidence="8">
    <location>
        <begin position="296"/>
        <end position="316"/>
    </location>
</feature>
<feature type="transmembrane region" description="Helical" evidence="8">
    <location>
        <begin position="437"/>
        <end position="456"/>
    </location>
</feature>
<evidence type="ECO:0000256" key="8">
    <source>
        <dbReference type="SAM" id="Phobius"/>
    </source>
</evidence>
<dbReference type="GO" id="GO:0042773">
    <property type="term" value="P:ATP synthesis coupled electron transport"/>
    <property type="evidence" value="ECO:0007669"/>
    <property type="project" value="InterPro"/>
</dbReference>
<evidence type="ECO:0000256" key="3">
    <source>
        <dbReference type="ARBA" id="ARBA00022475"/>
    </source>
</evidence>
<dbReference type="PANTHER" id="PTHR42703:SF1">
    <property type="entry name" value="NA(+)_H(+) ANTIPORTER SUBUNIT D1"/>
    <property type="match status" value="1"/>
</dbReference>
<dbReference type="Proteomes" id="UP000885931">
    <property type="component" value="Unassembled WGS sequence"/>
</dbReference>
<dbReference type="GO" id="GO:0008137">
    <property type="term" value="F:NADH dehydrogenase (ubiquinone) activity"/>
    <property type="evidence" value="ECO:0007669"/>
    <property type="project" value="InterPro"/>
</dbReference>
<dbReference type="AlphaFoldDB" id="A0A7C0X9T1"/>
<organism evidence="10">
    <name type="scientific">candidate division WOR-3 bacterium</name>
    <dbReference type="NCBI Taxonomy" id="2052148"/>
    <lineage>
        <taxon>Bacteria</taxon>
        <taxon>Bacteria division WOR-3</taxon>
    </lineage>
</organism>
<comment type="similarity">
    <text evidence="2">Belongs to the CPA3 antiporters (TC 2.A.63) subunit D family.</text>
</comment>
<dbReference type="PRINTS" id="PR01437">
    <property type="entry name" value="NUOXDRDTASE4"/>
</dbReference>
<evidence type="ECO:0000256" key="5">
    <source>
        <dbReference type="ARBA" id="ARBA00022989"/>
    </source>
</evidence>
<feature type="transmembrane region" description="Helical" evidence="8">
    <location>
        <begin position="202"/>
        <end position="220"/>
    </location>
</feature>
<feature type="transmembrane region" description="Helical" evidence="8">
    <location>
        <begin position="160"/>
        <end position="182"/>
    </location>
</feature>
<dbReference type="PANTHER" id="PTHR42703">
    <property type="entry name" value="NADH DEHYDROGENASE"/>
    <property type="match status" value="1"/>
</dbReference>
<feature type="transmembrane region" description="Helical" evidence="8">
    <location>
        <begin position="72"/>
        <end position="95"/>
    </location>
</feature>
<feature type="transmembrane region" description="Helical" evidence="8">
    <location>
        <begin position="31"/>
        <end position="52"/>
    </location>
</feature>
<accession>A0A7C0X9T1</accession>
<protein>
    <recommendedName>
        <fullName evidence="9">NADH:quinone oxidoreductase/Mrp antiporter transmembrane domain-containing protein</fullName>
    </recommendedName>
</protein>
<dbReference type="Pfam" id="PF00361">
    <property type="entry name" value="Proton_antipo_M"/>
    <property type="match status" value="1"/>
</dbReference>
<feature type="transmembrane region" description="Helical" evidence="8">
    <location>
        <begin position="232"/>
        <end position="254"/>
    </location>
</feature>
<feature type="transmembrane region" description="Helical" evidence="8">
    <location>
        <begin position="130"/>
        <end position="148"/>
    </location>
</feature>
<feature type="domain" description="NADH:quinone oxidoreductase/Mrp antiporter transmembrane" evidence="9">
    <location>
        <begin position="125"/>
        <end position="412"/>
    </location>
</feature>
<dbReference type="InterPro" id="IPR001750">
    <property type="entry name" value="ND/Mrp_TM"/>
</dbReference>
<comment type="caution">
    <text evidence="10">The sequence shown here is derived from an EMBL/GenBank/DDBJ whole genome shotgun (WGS) entry which is preliminary data.</text>
</comment>
<gene>
    <name evidence="10" type="ORF">ENG67_05285</name>
</gene>
<sequence length="488" mass="53415">MVNPILAIVIPLAFAFLMPFFRALSRKSVKWVFLAVIAFNFYVAIMTFLRVLSGPILVITAGIKPPFAINLLIGPLGGLLFLLFEGVAFLYAIFLLKAEIKEPVHRFFVLFLLNVAGATGMILTGDLFNLFVFLEITGISAYGLVGFKRDRKGLEGGVKYLILGSVGSTFFLLGVALLYSQLGTLNMADIAARMWMLKKPTLYAAFIMFLVGLGVEAELFPMNAWVPDAYEGAHDTVTAMLSTVLSKAGLYALIRVVFTVLGPRRAFLDLLLWVGLITLLLAELSALRQKNVKRMIAYSSVGQMGLVIFAFGMGSLSALQAALFQAVNHVLSKGVLFLSLAIMGKKREGLELENLRGIGRELPVTGLLFSIGALSLLGLPFLSGFWSKISLLLSTADLKLWVPLGLVLLASIIEAYYYLRTIGIFYSGTDFRFGETAFLRLLPVLVLVFAIFYLGFRPGVLTPYLKGAAKELVDRSSYIGWVIGGLRP</sequence>
<keyword evidence="3" id="KW-1003">Cell membrane</keyword>
<feature type="transmembrane region" description="Helical" evidence="8">
    <location>
        <begin position="364"/>
        <end position="386"/>
    </location>
</feature>
<dbReference type="GO" id="GO:0005886">
    <property type="term" value="C:plasma membrane"/>
    <property type="evidence" value="ECO:0007669"/>
    <property type="project" value="UniProtKB-SubCell"/>
</dbReference>
<evidence type="ECO:0000256" key="2">
    <source>
        <dbReference type="ARBA" id="ARBA00005346"/>
    </source>
</evidence>
<evidence type="ECO:0000256" key="4">
    <source>
        <dbReference type="ARBA" id="ARBA00022692"/>
    </source>
</evidence>
<evidence type="ECO:0000259" key="9">
    <source>
        <dbReference type="Pfam" id="PF00361"/>
    </source>
</evidence>
<proteinExistence type="inferred from homology"/>
<evidence type="ECO:0000256" key="6">
    <source>
        <dbReference type="ARBA" id="ARBA00023136"/>
    </source>
</evidence>
<dbReference type="InterPro" id="IPR050586">
    <property type="entry name" value="CPA3_Na-H_Antiporter_D"/>
</dbReference>
<feature type="transmembrane region" description="Helical" evidence="8">
    <location>
        <begin position="266"/>
        <end position="284"/>
    </location>
</feature>
<comment type="subcellular location">
    <subcellularLocation>
        <location evidence="1">Cell membrane</location>
        <topology evidence="1">Multi-pass membrane protein</topology>
    </subcellularLocation>
    <subcellularLocation>
        <location evidence="7">Membrane</location>
        <topology evidence="7">Multi-pass membrane protein</topology>
    </subcellularLocation>
</comment>
<reference evidence="10" key="1">
    <citation type="journal article" date="2020" name="mSystems">
        <title>Genome- and Community-Level Interaction Insights into Carbon Utilization and Element Cycling Functions of Hydrothermarchaeota in Hydrothermal Sediment.</title>
        <authorList>
            <person name="Zhou Z."/>
            <person name="Liu Y."/>
            <person name="Xu W."/>
            <person name="Pan J."/>
            <person name="Luo Z.H."/>
            <person name="Li M."/>
        </authorList>
    </citation>
    <scope>NUCLEOTIDE SEQUENCE [LARGE SCALE GENOMIC DNA]</scope>
    <source>
        <strain evidence="10">HyVt-237</strain>
    </source>
</reference>
<keyword evidence="4 7" id="KW-0812">Transmembrane</keyword>
<name>A0A7C0X9T1_UNCW3</name>